<evidence type="ECO:0000256" key="1">
    <source>
        <dbReference type="SAM" id="MobiDB-lite"/>
    </source>
</evidence>
<dbReference type="PANTHER" id="PTHR22674:SF6">
    <property type="entry name" value="NTPASE KAP FAMILY P-LOOP DOMAIN-CONTAINING PROTEIN 1"/>
    <property type="match status" value="1"/>
</dbReference>
<gene>
    <name evidence="3" type="ORF">MSTE_00417</name>
</gene>
<dbReference type="PANTHER" id="PTHR22674">
    <property type="entry name" value="NTPASE, KAP FAMILY P-LOOP DOMAIN-CONTAINING 1"/>
    <property type="match status" value="1"/>
</dbReference>
<dbReference type="Pfam" id="PF07693">
    <property type="entry name" value="KAP_NTPase"/>
    <property type="match status" value="1"/>
</dbReference>
<dbReference type="Proteomes" id="UP000217954">
    <property type="component" value="Chromosome"/>
</dbReference>
<dbReference type="Gene3D" id="3.40.50.300">
    <property type="entry name" value="P-loop containing nucleotide triphosphate hydrolases"/>
    <property type="match status" value="1"/>
</dbReference>
<evidence type="ECO:0000259" key="2">
    <source>
        <dbReference type="Pfam" id="PF07693"/>
    </source>
</evidence>
<dbReference type="InterPro" id="IPR052754">
    <property type="entry name" value="NTPase_KAP_P-loop"/>
</dbReference>
<feature type="region of interest" description="Disordered" evidence="1">
    <location>
        <begin position="1"/>
        <end position="40"/>
    </location>
</feature>
<dbReference type="AlphaFoldDB" id="A0A1Z4ES16"/>
<dbReference type="KEGG" id="mste:MSTE_00417"/>
<keyword evidence="4" id="KW-1185">Reference proteome</keyword>
<protein>
    <recommendedName>
        <fullName evidence="2">KAP NTPase domain-containing protein</fullName>
    </recommendedName>
</protein>
<dbReference type="EMBL" id="AP018165">
    <property type="protein sequence ID" value="BAX95760.1"/>
    <property type="molecule type" value="Genomic_DNA"/>
</dbReference>
<proteinExistence type="predicted"/>
<dbReference type="OrthoDB" id="88903at2"/>
<reference evidence="3 4" key="2">
    <citation type="journal article" date="2017" name="Int. J. Syst. Evol. Microbiol.">
        <title>Mycobacterium stephanolepidis sp. nov., a rapidly growing species related to Mycobacterium chelonae, isolated from marine teleost fish, Stephanolepis cirrhifer.</title>
        <authorList>
            <person name="Fukano H."/>
            <person name="Wada S."/>
            <person name="Kurata O."/>
            <person name="Katayama K."/>
            <person name="Fujiwara N."/>
            <person name="Hoshino Y."/>
        </authorList>
    </citation>
    <scope>NUCLEOTIDE SEQUENCE [LARGE SCALE GENOMIC DNA]</scope>
    <source>
        <strain evidence="3 4">NJB0901</strain>
    </source>
</reference>
<accession>A0A1Z4ES16</accession>
<reference evidence="4" key="1">
    <citation type="journal article" date="2017" name="Genome Announc.">
        <title>Complete Genome Sequence of Mycobacterium stephanolepidis.</title>
        <authorList>
            <person name="Fukano H."/>
            <person name="Yoshida M."/>
            <person name="Katayama Y."/>
            <person name="Omatsu T."/>
            <person name="Mizutani T."/>
            <person name="Kurata O."/>
            <person name="Wada S."/>
            <person name="Hoshino Y."/>
        </authorList>
    </citation>
    <scope>NUCLEOTIDE SEQUENCE [LARGE SCALE GENOMIC DNA]</scope>
    <source>
        <strain evidence="4">NJB0901</strain>
    </source>
</reference>
<name>A0A1Z4ES16_9MYCO</name>
<feature type="domain" description="KAP NTPase" evidence="2">
    <location>
        <begin position="56"/>
        <end position="362"/>
    </location>
</feature>
<evidence type="ECO:0000313" key="4">
    <source>
        <dbReference type="Proteomes" id="UP000217954"/>
    </source>
</evidence>
<evidence type="ECO:0000313" key="3">
    <source>
        <dbReference type="EMBL" id="BAX95760.1"/>
    </source>
</evidence>
<dbReference type="SUPFAM" id="SSF52540">
    <property type="entry name" value="P-loop containing nucleoside triphosphate hydrolases"/>
    <property type="match status" value="1"/>
</dbReference>
<organism evidence="3 4">
    <name type="scientific">[Mycobacterium] stephanolepidis</name>
    <dbReference type="NCBI Taxonomy" id="1520670"/>
    <lineage>
        <taxon>Bacteria</taxon>
        <taxon>Bacillati</taxon>
        <taxon>Actinomycetota</taxon>
        <taxon>Actinomycetes</taxon>
        <taxon>Mycobacteriales</taxon>
        <taxon>Mycobacteriaceae</taxon>
        <taxon>Mycobacteroides</taxon>
    </lineage>
</organism>
<dbReference type="RefSeq" id="WP_157997610.1">
    <property type="nucleotide sequence ID" value="NZ_AP018165.1"/>
</dbReference>
<sequence length="780" mass="85480">MAKIWKAQRRAGAVKAAQGSSEFEDSHNTSATAPPGHVPLNTDREIRLIEEDTLGRAAFARRITKRIVSAAGEPSVVFGLAGPWGSGKTSVVYMISHILQQEHSEQWSVAWFTPWSTSTVDSLTDEFYRSVASAMPATEDGGKAREHLIAMAPAVAGAVLKAGFRALIDRYMGEGATADIGGAFTDAVAESAGELKFDPDPFMARFDKASDAIKAAGRNVLVVVDDVDRLHADELLTVLKAVRLLGRFDCVHYLLAYDEETLLDVLEASDIAHGERGRANAYLEKIVQYPYMLPPLQEAQIDAALRKSLTGLAQTHRIRLTDDASAWTHPVEIAIDGIPEMYRRRFTLRTINRLTSQADVLLNLVDAGEIDFIDAVLITYLRLHHRAIYERLPRWRADLVSSPQQTVYFSGRDEKVNWTQRISDVLGEKANSEEVKSLVRLLTEIFPRVGLRLSATTLKSCPASGPDYFARYLAFTIPVGDVADADIREEVDCLCRRGELPASSLIAAMLASDSSQGLLIRKFNTCLDAVAKTAWTQAAQAARHLSTLSRRNGPVVRPSMGYAYMLNVLVEQAILAAPTPLEARQFVDMYTDDYGIRYTAAVLTGTRQDLETEVGRANYEQVVAARAGLRDRITAACIADLSSTIDLNDLAAVTIMRIAGFLDNEQWDELASTAKQLIADGATPWELAGRFVGPSPHLDEAHALFWNIFERVVPFVDWQNCTIPPIGPPDDTSATGTTQTPEEDLAERIAYAANVMNAKAAELGPAPAITDQPNNQLVTE</sequence>
<dbReference type="InterPro" id="IPR027417">
    <property type="entry name" value="P-loop_NTPase"/>
</dbReference>
<dbReference type="InterPro" id="IPR011646">
    <property type="entry name" value="KAP_P-loop"/>
</dbReference>